<keyword evidence="4 6" id="KW-0717">Septation</keyword>
<keyword evidence="3 4" id="KW-0342">GTP-binding</keyword>
<feature type="binding site" evidence="4">
    <location>
        <begin position="20"/>
        <end position="24"/>
    </location>
    <ligand>
        <name>GTP</name>
        <dbReference type="ChEBI" id="CHEBI:37565"/>
    </ligand>
</feature>
<keyword evidence="4" id="KW-0963">Cytoplasm</keyword>
<comment type="subunit">
    <text evidence="4">Homodimer. Polymerizes to form a dynamic ring structure in a strictly GTP-dependent manner. Interacts directly with several other division proteins.</text>
</comment>
<dbReference type="GO" id="GO:0032153">
    <property type="term" value="C:cell division site"/>
    <property type="evidence" value="ECO:0007669"/>
    <property type="project" value="UniProtKB-UniRule"/>
</dbReference>
<dbReference type="AlphaFoldDB" id="A0A1F4W2W9"/>
<evidence type="ECO:0000256" key="6">
    <source>
        <dbReference type="RuleBase" id="RU000631"/>
    </source>
</evidence>
<dbReference type="GO" id="GO:0005737">
    <property type="term" value="C:cytoplasm"/>
    <property type="evidence" value="ECO:0007669"/>
    <property type="project" value="UniProtKB-SubCell"/>
</dbReference>
<dbReference type="PROSITE" id="PS01134">
    <property type="entry name" value="FTSZ_1"/>
    <property type="match status" value="1"/>
</dbReference>
<dbReference type="InterPro" id="IPR008280">
    <property type="entry name" value="Tub_FtsZ_C"/>
</dbReference>
<protein>
    <recommendedName>
        <fullName evidence="4 5">Cell division protein FtsZ</fullName>
    </recommendedName>
</protein>
<dbReference type="FunFam" id="3.40.50.1440:FF:000001">
    <property type="entry name" value="Cell division protein FtsZ"/>
    <property type="match status" value="1"/>
</dbReference>
<dbReference type="SUPFAM" id="SSF52490">
    <property type="entry name" value="Tubulin nucleotide-binding domain-like"/>
    <property type="match status" value="1"/>
</dbReference>
<name>A0A1F4W2W9_UNCKA</name>
<dbReference type="GO" id="GO:0000917">
    <property type="term" value="P:division septum assembly"/>
    <property type="evidence" value="ECO:0007669"/>
    <property type="project" value="UniProtKB-KW"/>
</dbReference>
<keyword evidence="4 6" id="KW-0131">Cell cycle</keyword>
<dbReference type="PRINTS" id="PR00423">
    <property type="entry name" value="CELLDVISFTSZ"/>
</dbReference>
<organism evidence="9 10">
    <name type="scientific">candidate division WWE3 bacterium RIFOXYA2_FULL_46_9</name>
    <dbReference type="NCBI Taxonomy" id="1802636"/>
    <lineage>
        <taxon>Bacteria</taxon>
        <taxon>Katanobacteria</taxon>
    </lineage>
</organism>
<dbReference type="InterPro" id="IPR003008">
    <property type="entry name" value="Tubulin_FtsZ_GTPase"/>
</dbReference>
<dbReference type="InterPro" id="IPR020805">
    <property type="entry name" value="Cell_div_FtsZ_CS"/>
</dbReference>
<evidence type="ECO:0000313" key="9">
    <source>
        <dbReference type="EMBL" id="OGC63741.1"/>
    </source>
</evidence>
<feature type="binding site" evidence="4">
    <location>
        <position position="143"/>
    </location>
    <ligand>
        <name>GTP</name>
        <dbReference type="ChEBI" id="CHEBI:37565"/>
    </ligand>
</feature>
<evidence type="ECO:0000256" key="1">
    <source>
        <dbReference type="ARBA" id="ARBA00009690"/>
    </source>
</evidence>
<dbReference type="InterPro" id="IPR018316">
    <property type="entry name" value="Tubulin/FtsZ_2-layer-sand-dom"/>
</dbReference>
<dbReference type="GO" id="GO:0043093">
    <property type="term" value="P:FtsZ-dependent cytokinesis"/>
    <property type="evidence" value="ECO:0007669"/>
    <property type="project" value="UniProtKB-UniRule"/>
</dbReference>
<feature type="binding site" evidence="4">
    <location>
        <position position="139"/>
    </location>
    <ligand>
        <name>GTP</name>
        <dbReference type="ChEBI" id="CHEBI:37565"/>
    </ligand>
</feature>
<dbReference type="Gene3D" id="3.30.1330.20">
    <property type="entry name" value="Tubulin/FtsZ, C-terminal domain"/>
    <property type="match status" value="1"/>
</dbReference>
<dbReference type="GO" id="GO:0003924">
    <property type="term" value="F:GTPase activity"/>
    <property type="evidence" value="ECO:0007669"/>
    <property type="project" value="UniProtKB-UniRule"/>
</dbReference>
<evidence type="ECO:0000256" key="5">
    <source>
        <dbReference type="NCBIfam" id="TIGR00065"/>
    </source>
</evidence>
<dbReference type="SMART" id="SM00865">
    <property type="entry name" value="Tubulin_C"/>
    <property type="match status" value="1"/>
</dbReference>
<gene>
    <name evidence="4" type="primary">ftsZ</name>
    <name evidence="9" type="ORF">A2264_05205</name>
</gene>
<sequence length="392" mass="41383">MLVKPEIERFARIKVVGVGGAGGNVINSMIESDQISGVEYVAINTDAQDLSINKSVVKIPIGQKLTNGLGAGANPEVGRAAAEESTDLIKENLEGADMVFITAGMGGGTGTGASPVVASIARELGALTIGVVTKPFEFEGAQRKTNAQKGISELKTQVDALITIPNQKLLEISDENTSIMEAFKMSDSILNQGVQGISDLIVMPGLINVDFADVKTIMKGAGTALMGIGIGTGENRAEKAARDAISSPLIEQSIEGATGILFNIVGGIDLSMKEVDKAANIIRDIARQDANIIFGTSIDRRLDGQVKITVIATGFDAYEGGKDDFGFSAPTRPKSFAVDEVLKNAQTQGVTKPAVPVEPIHKHVPPKNVFKPEDFDGDFDDKYDIPAFLRGR</sequence>
<dbReference type="SMART" id="SM00864">
    <property type="entry name" value="Tubulin"/>
    <property type="match status" value="1"/>
</dbReference>
<evidence type="ECO:0000259" key="8">
    <source>
        <dbReference type="SMART" id="SM00865"/>
    </source>
</evidence>
<comment type="function">
    <text evidence="4 6">Essential cell division protein that forms a contractile ring structure (Z ring) at the future cell division site. The regulation of the ring assembly controls the timing and the location of cell division. One of the functions of the FtsZ ring is to recruit other cell division proteins to the septum to produce a new cell wall between the dividing cells. Binds GTP and shows GTPase activity.</text>
</comment>
<dbReference type="GO" id="GO:0051258">
    <property type="term" value="P:protein polymerization"/>
    <property type="evidence" value="ECO:0007669"/>
    <property type="project" value="UniProtKB-UniRule"/>
</dbReference>
<feature type="domain" description="Tubulin/FtsZ 2-layer sandwich" evidence="8">
    <location>
        <begin position="207"/>
        <end position="324"/>
    </location>
</feature>
<dbReference type="PANTHER" id="PTHR30314:SF3">
    <property type="entry name" value="MITOCHONDRIAL DIVISION PROTEIN FSZA"/>
    <property type="match status" value="1"/>
</dbReference>
<dbReference type="SUPFAM" id="SSF55307">
    <property type="entry name" value="Tubulin C-terminal domain-like"/>
    <property type="match status" value="1"/>
</dbReference>
<dbReference type="InterPro" id="IPR024757">
    <property type="entry name" value="FtsZ_C"/>
</dbReference>
<dbReference type="CDD" id="cd02201">
    <property type="entry name" value="FtsZ_type1"/>
    <property type="match status" value="1"/>
</dbReference>
<dbReference type="InterPro" id="IPR000158">
    <property type="entry name" value="Cell_div_FtsZ"/>
</dbReference>
<dbReference type="Proteomes" id="UP000176614">
    <property type="component" value="Unassembled WGS sequence"/>
</dbReference>
<reference evidence="9 10" key="1">
    <citation type="journal article" date="2016" name="Nat. Commun.">
        <title>Thousands of microbial genomes shed light on interconnected biogeochemical processes in an aquifer system.</title>
        <authorList>
            <person name="Anantharaman K."/>
            <person name="Brown C.T."/>
            <person name="Hug L.A."/>
            <person name="Sharon I."/>
            <person name="Castelle C.J."/>
            <person name="Probst A.J."/>
            <person name="Thomas B.C."/>
            <person name="Singh A."/>
            <person name="Wilkins M.J."/>
            <person name="Karaoz U."/>
            <person name="Brodie E.L."/>
            <person name="Williams K.H."/>
            <person name="Hubbard S.S."/>
            <person name="Banfield J.F."/>
        </authorList>
    </citation>
    <scope>NUCLEOTIDE SEQUENCE [LARGE SCALE GENOMIC DNA]</scope>
</reference>
<accession>A0A1F4W2W9</accession>
<dbReference type="Pfam" id="PF12327">
    <property type="entry name" value="FtsZ_C"/>
    <property type="match status" value="1"/>
</dbReference>
<dbReference type="HAMAP" id="MF_00909">
    <property type="entry name" value="FtsZ"/>
    <property type="match status" value="1"/>
</dbReference>
<evidence type="ECO:0000256" key="4">
    <source>
        <dbReference type="HAMAP-Rule" id="MF_00909"/>
    </source>
</evidence>
<feature type="binding site" evidence="4">
    <location>
        <position position="187"/>
    </location>
    <ligand>
        <name>GTP</name>
        <dbReference type="ChEBI" id="CHEBI:37565"/>
    </ligand>
</feature>
<keyword evidence="2 4" id="KW-0547">Nucleotide-binding</keyword>
<dbReference type="InterPro" id="IPR045061">
    <property type="entry name" value="FtsZ/CetZ"/>
</dbReference>
<evidence type="ECO:0000259" key="7">
    <source>
        <dbReference type="SMART" id="SM00864"/>
    </source>
</evidence>
<evidence type="ECO:0000256" key="3">
    <source>
        <dbReference type="ARBA" id="ARBA00023134"/>
    </source>
</evidence>
<feature type="domain" description="Tubulin/FtsZ GTPase" evidence="7">
    <location>
        <begin position="12"/>
        <end position="205"/>
    </location>
</feature>
<dbReference type="Pfam" id="PF00091">
    <property type="entry name" value="Tubulin"/>
    <property type="match status" value="1"/>
</dbReference>
<comment type="caution">
    <text evidence="9">The sequence shown here is derived from an EMBL/GenBank/DDBJ whole genome shotgun (WGS) entry which is preliminary data.</text>
</comment>
<dbReference type="NCBIfam" id="TIGR00065">
    <property type="entry name" value="ftsZ"/>
    <property type="match status" value="1"/>
</dbReference>
<comment type="subcellular location">
    <subcellularLocation>
        <location evidence="4">Cytoplasm</location>
    </subcellularLocation>
    <text evidence="4">Assembles at midcell at the inner surface of the cytoplasmic membrane.</text>
</comment>
<dbReference type="Gene3D" id="3.40.50.1440">
    <property type="entry name" value="Tubulin/FtsZ, GTPase domain"/>
    <property type="match status" value="1"/>
</dbReference>
<dbReference type="GO" id="GO:0005525">
    <property type="term" value="F:GTP binding"/>
    <property type="evidence" value="ECO:0007669"/>
    <property type="project" value="UniProtKB-UniRule"/>
</dbReference>
<dbReference type="InterPro" id="IPR036525">
    <property type="entry name" value="Tubulin/FtsZ_GTPase_sf"/>
</dbReference>
<evidence type="ECO:0000256" key="2">
    <source>
        <dbReference type="ARBA" id="ARBA00022741"/>
    </source>
</evidence>
<dbReference type="PROSITE" id="PS01135">
    <property type="entry name" value="FTSZ_2"/>
    <property type="match status" value="1"/>
</dbReference>
<comment type="similarity">
    <text evidence="1 4 6">Belongs to the FtsZ family.</text>
</comment>
<dbReference type="InterPro" id="IPR037103">
    <property type="entry name" value="Tubulin/FtsZ-like_C"/>
</dbReference>
<evidence type="ECO:0000313" key="10">
    <source>
        <dbReference type="Proteomes" id="UP000176614"/>
    </source>
</evidence>
<dbReference type="EMBL" id="MEVT01000004">
    <property type="protein sequence ID" value="OGC63741.1"/>
    <property type="molecule type" value="Genomic_DNA"/>
</dbReference>
<proteinExistence type="inferred from homology"/>
<dbReference type="PANTHER" id="PTHR30314">
    <property type="entry name" value="CELL DIVISION PROTEIN FTSZ-RELATED"/>
    <property type="match status" value="1"/>
</dbReference>
<feature type="binding site" evidence="4">
    <location>
        <begin position="108"/>
        <end position="110"/>
    </location>
    <ligand>
        <name>GTP</name>
        <dbReference type="ChEBI" id="CHEBI:37565"/>
    </ligand>
</feature>
<keyword evidence="4 6" id="KW-0132">Cell division</keyword>